<evidence type="ECO:0000313" key="13">
    <source>
        <dbReference type="Proteomes" id="UP000694925"/>
    </source>
</evidence>
<keyword evidence="3" id="KW-0699">rRNA-binding</keyword>
<proteinExistence type="inferred from homology"/>
<dbReference type="InterPro" id="IPR002885">
    <property type="entry name" value="PPR_rpt"/>
</dbReference>
<dbReference type="PROSITE" id="PS51375">
    <property type="entry name" value="PPR"/>
    <property type="match status" value="1"/>
</dbReference>
<dbReference type="PANTHER" id="PTHR16276">
    <property type="entry name" value="PENTATRICOPEPTIDE REPEAT DOMAIN-CONTAINING PROTEIN 3"/>
    <property type="match status" value="1"/>
</dbReference>
<evidence type="ECO:0000256" key="11">
    <source>
        <dbReference type="ARBA" id="ARBA00035134"/>
    </source>
</evidence>
<dbReference type="GO" id="GO:0019843">
    <property type="term" value="F:rRNA binding"/>
    <property type="evidence" value="ECO:0007669"/>
    <property type="project" value="UniProtKB-KW"/>
</dbReference>
<dbReference type="InterPro" id="IPR037387">
    <property type="entry name" value="PTCD3"/>
</dbReference>
<keyword evidence="6" id="KW-0694">RNA-binding</keyword>
<evidence type="ECO:0000256" key="5">
    <source>
        <dbReference type="ARBA" id="ARBA00022845"/>
    </source>
</evidence>
<dbReference type="InterPro" id="IPR011990">
    <property type="entry name" value="TPR-like_helical_dom_sf"/>
</dbReference>
<evidence type="ECO:0000256" key="1">
    <source>
        <dbReference type="ARBA" id="ARBA00004173"/>
    </source>
</evidence>
<evidence type="ECO:0000256" key="12">
    <source>
        <dbReference type="PROSITE-ProRule" id="PRU00708"/>
    </source>
</evidence>
<dbReference type="Pfam" id="PF13812">
    <property type="entry name" value="PPR_3"/>
    <property type="match status" value="1"/>
</dbReference>
<evidence type="ECO:0000256" key="10">
    <source>
        <dbReference type="ARBA" id="ARBA00023274"/>
    </source>
</evidence>
<dbReference type="GO" id="GO:1990904">
    <property type="term" value="C:ribonucleoprotein complex"/>
    <property type="evidence" value="ECO:0007669"/>
    <property type="project" value="UniProtKB-KW"/>
</dbReference>
<organism evidence="13 14">
    <name type="scientific">Ceratina calcarata</name>
    <dbReference type="NCBI Taxonomy" id="156304"/>
    <lineage>
        <taxon>Eukaryota</taxon>
        <taxon>Metazoa</taxon>
        <taxon>Ecdysozoa</taxon>
        <taxon>Arthropoda</taxon>
        <taxon>Hexapoda</taxon>
        <taxon>Insecta</taxon>
        <taxon>Pterygota</taxon>
        <taxon>Neoptera</taxon>
        <taxon>Endopterygota</taxon>
        <taxon>Hymenoptera</taxon>
        <taxon>Apocrita</taxon>
        <taxon>Aculeata</taxon>
        <taxon>Apoidea</taxon>
        <taxon>Anthophila</taxon>
        <taxon>Apidae</taxon>
        <taxon>Ceratina</taxon>
        <taxon>Zadontomerus</taxon>
    </lineage>
</organism>
<dbReference type="Proteomes" id="UP000694925">
    <property type="component" value="Unplaced"/>
</dbReference>
<dbReference type="PANTHER" id="PTHR16276:SF1">
    <property type="entry name" value="SMALL RIBOSOMAL SUBUNIT PROTEIN MS39"/>
    <property type="match status" value="1"/>
</dbReference>
<comment type="similarity">
    <text evidence="2">Belongs to the mitochondrion-specific ribosomal protein mS39 family.</text>
</comment>
<evidence type="ECO:0000256" key="6">
    <source>
        <dbReference type="ARBA" id="ARBA00022884"/>
    </source>
</evidence>
<dbReference type="Pfam" id="PF22330">
    <property type="entry name" value="Rib_mS39_PPR"/>
    <property type="match status" value="1"/>
</dbReference>
<keyword evidence="5" id="KW-0810">Translation regulation</keyword>
<dbReference type="GO" id="GO:0005840">
    <property type="term" value="C:ribosome"/>
    <property type="evidence" value="ECO:0007669"/>
    <property type="project" value="UniProtKB-KW"/>
</dbReference>
<comment type="subcellular location">
    <subcellularLocation>
        <location evidence="1">Mitochondrion</location>
    </subcellularLocation>
</comment>
<name>A0AAJ7JBS3_9HYME</name>
<dbReference type="GeneID" id="108630667"/>
<dbReference type="NCBIfam" id="TIGR00756">
    <property type="entry name" value="PPR"/>
    <property type="match status" value="1"/>
</dbReference>
<evidence type="ECO:0000313" key="14">
    <source>
        <dbReference type="RefSeq" id="XP_017889575.1"/>
    </source>
</evidence>
<sequence length="660" mass="75800">MLRFRSTGSQKYFAMNHFKRVLDRISWCEYRRLQSTLSTSTSKVQIPPRIKRGPTDILSALERTIPKDSMNHNYAYHDDPFLVPQNKMDYRSYALSYEAGKKAAMWIHRKHANLFPRHLSEPEIKEFTPTPKYKHKSQVSDKLLSRTIAECKIFDAMDIYKLLGSSTSNKTKQELLELLCFYNSESNSFTEFPFERWFIRPDLKVFWRYNPIINELYESLATQDSSTAAAAAHNAMICGLAKYSRIDEAMTLYQDCQKKNVPLNVNTYNYILCLLPECFGKKNNKKITFLFDILQSMNDKGVKPNVRTLNSALKAIVRSDAENVVKHLMSEFKRMNIKFSLATYYYVLFMFTQTGDANTNYLKEIVQLIQNESFTIQDPDDTLFFAHAMYLAEHYVDRKAGDMIHSLLLTGDNQKFISSALAENVYYNAYLSLLLSTTPIDEYFEIYGEIVPRVYVPKKGHMKKMVDVLNRSTPDIIAKYLPKLWTDSKAFCHVDIAMKSRMIRMMQLVISSAESGSKPSFVDEAWDCWGTIKWELKEKPQMHAPIETATLASIALILLHGDRAMQSIEVLKSIVEQADSFIPTMTIEQVNELFETCVSQECIQGALLVLEYSANSGFPHVVDMAMKLHNLPQLTKVERDRLANLVGLENSCTSGTSKSN</sequence>
<dbReference type="InterPro" id="IPR055063">
    <property type="entry name" value="Rib_mS39_PPR"/>
</dbReference>
<feature type="repeat" description="PPR" evidence="12">
    <location>
        <begin position="229"/>
        <end position="263"/>
    </location>
</feature>
<dbReference type="AlphaFoldDB" id="A0AAJ7JBS3"/>
<evidence type="ECO:0000256" key="8">
    <source>
        <dbReference type="ARBA" id="ARBA00022980"/>
    </source>
</evidence>
<keyword evidence="8" id="KW-0689">Ribosomal protein</keyword>
<keyword evidence="9" id="KW-0496">Mitochondrion</keyword>
<dbReference type="GO" id="GO:0005739">
    <property type="term" value="C:mitochondrion"/>
    <property type="evidence" value="ECO:0007669"/>
    <property type="project" value="UniProtKB-SubCell"/>
</dbReference>
<dbReference type="GO" id="GO:0043024">
    <property type="term" value="F:ribosomal small subunit binding"/>
    <property type="evidence" value="ECO:0007669"/>
    <property type="project" value="InterPro"/>
</dbReference>
<keyword evidence="4" id="KW-0677">Repeat</keyword>
<evidence type="ECO:0000256" key="3">
    <source>
        <dbReference type="ARBA" id="ARBA00022730"/>
    </source>
</evidence>
<dbReference type="KEGG" id="ccal:108630667"/>
<evidence type="ECO:0000256" key="2">
    <source>
        <dbReference type="ARBA" id="ARBA00008551"/>
    </source>
</evidence>
<gene>
    <name evidence="14" type="primary">LOC108630667</name>
</gene>
<protein>
    <recommendedName>
        <fullName evidence="11">Small ribosomal subunit protein mS39</fullName>
    </recommendedName>
</protein>
<keyword evidence="13" id="KW-1185">Reference proteome</keyword>
<evidence type="ECO:0000256" key="9">
    <source>
        <dbReference type="ARBA" id="ARBA00023128"/>
    </source>
</evidence>
<dbReference type="RefSeq" id="XP_017889575.1">
    <property type="nucleotide sequence ID" value="XM_018034086.2"/>
</dbReference>
<reference evidence="14" key="1">
    <citation type="submission" date="2025-08" db="UniProtKB">
        <authorList>
            <consortium name="RefSeq"/>
        </authorList>
    </citation>
    <scope>IDENTIFICATION</scope>
    <source>
        <tissue evidence="14">Whole body</tissue>
    </source>
</reference>
<dbReference type="GO" id="GO:0032543">
    <property type="term" value="P:mitochondrial translation"/>
    <property type="evidence" value="ECO:0007669"/>
    <property type="project" value="InterPro"/>
</dbReference>
<keyword evidence="10" id="KW-0687">Ribonucleoprotein</keyword>
<dbReference type="GO" id="GO:0006417">
    <property type="term" value="P:regulation of translation"/>
    <property type="evidence" value="ECO:0007669"/>
    <property type="project" value="UniProtKB-KW"/>
</dbReference>
<accession>A0AAJ7JBS3</accession>
<dbReference type="Gene3D" id="1.25.40.10">
    <property type="entry name" value="Tetratricopeptide repeat domain"/>
    <property type="match status" value="1"/>
</dbReference>
<evidence type="ECO:0000256" key="7">
    <source>
        <dbReference type="ARBA" id="ARBA00022946"/>
    </source>
</evidence>
<evidence type="ECO:0000256" key="4">
    <source>
        <dbReference type="ARBA" id="ARBA00022737"/>
    </source>
</evidence>
<keyword evidence="7" id="KW-0809">Transit peptide</keyword>